<name>A0ABY6DN09_9NEIS</name>
<proteinExistence type="predicted"/>
<dbReference type="Proteomes" id="UP001061302">
    <property type="component" value="Chromosome"/>
</dbReference>
<gene>
    <name evidence="1" type="ORF">N8I74_01720</name>
</gene>
<accession>A0ABY6DN09</accession>
<evidence type="ECO:0000313" key="1">
    <source>
        <dbReference type="EMBL" id="UXY15759.1"/>
    </source>
</evidence>
<dbReference type="RefSeq" id="WP_263125194.1">
    <property type="nucleotide sequence ID" value="NZ_CP106753.1"/>
</dbReference>
<organism evidence="1 2">
    <name type="scientific">Chitiniphilus purpureus</name>
    <dbReference type="NCBI Taxonomy" id="2981137"/>
    <lineage>
        <taxon>Bacteria</taxon>
        <taxon>Pseudomonadati</taxon>
        <taxon>Pseudomonadota</taxon>
        <taxon>Betaproteobacteria</taxon>
        <taxon>Neisseriales</taxon>
        <taxon>Chitinibacteraceae</taxon>
        <taxon>Chitiniphilus</taxon>
    </lineage>
</organism>
<dbReference type="EMBL" id="CP106753">
    <property type="protein sequence ID" value="UXY15759.1"/>
    <property type="molecule type" value="Genomic_DNA"/>
</dbReference>
<protein>
    <submittedName>
        <fullName evidence="1">Uncharacterized protein</fullName>
    </submittedName>
</protein>
<keyword evidence="2" id="KW-1185">Reference proteome</keyword>
<sequence length="149" mass="16949">MEAQTLEPGIASINSGPPTAIPGVRIDGQSLEITLLGHERISLYVFNYLMFPIAKKREGIEKYSFSGPYLGLYHDTADPREGPYVNHHIEKLEITIFYPTCDKAKFIIKGCCDITKSSFDPYWYRGPVSGFWLFEICFTHSFQKCQLSV</sequence>
<evidence type="ECO:0000313" key="2">
    <source>
        <dbReference type="Proteomes" id="UP001061302"/>
    </source>
</evidence>
<reference evidence="1" key="1">
    <citation type="submission" date="2022-10" db="EMBL/GenBank/DDBJ databases">
        <title>Chitiniphilus purpureus sp. nov., a novel chitin-degrading bacterium isolated from crawfish pond sediment.</title>
        <authorList>
            <person name="Li K."/>
        </authorList>
    </citation>
    <scope>NUCLEOTIDE SEQUENCE</scope>
    <source>
        <strain evidence="1">CD1</strain>
    </source>
</reference>